<dbReference type="Pfam" id="PF22181">
    <property type="entry name" value="TarS_linker"/>
    <property type="match status" value="1"/>
</dbReference>
<keyword evidence="4" id="KW-1185">Reference proteome</keyword>
<dbReference type="CDD" id="cd00761">
    <property type="entry name" value="Glyco_tranf_GTA_type"/>
    <property type="match status" value="1"/>
</dbReference>
<dbReference type="EMBL" id="BOOW01000020">
    <property type="protein sequence ID" value="GII93175.1"/>
    <property type="molecule type" value="Genomic_DNA"/>
</dbReference>
<proteinExistence type="predicted"/>
<gene>
    <name evidence="3" type="ORF">Ssi02_34060</name>
</gene>
<dbReference type="PANTHER" id="PTHR43685">
    <property type="entry name" value="GLYCOSYLTRANSFERASE"/>
    <property type="match status" value="1"/>
</dbReference>
<dbReference type="InterPro" id="IPR029044">
    <property type="entry name" value="Nucleotide-diphossugar_trans"/>
</dbReference>
<evidence type="ECO:0000259" key="2">
    <source>
        <dbReference type="Pfam" id="PF22181"/>
    </source>
</evidence>
<protein>
    <recommendedName>
        <fullName evidence="5">Glycosyltransferase</fullName>
    </recommendedName>
</protein>
<evidence type="ECO:0000313" key="4">
    <source>
        <dbReference type="Proteomes" id="UP000606172"/>
    </source>
</evidence>
<evidence type="ECO:0000313" key="3">
    <source>
        <dbReference type="EMBL" id="GII93175.1"/>
    </source>
</evidence>
<evidence type="ECO:0008006" key="5">
    <source>
        <dbReference type="Google" id="ProtNLM"/>
    </source>
</evidence>
<dbReference type="AlphaFoldDB" id="A0A919RFY0"/>
<dbReference type="InterPro" id="IPR054028">
    <property type="entry name" value="TarS/TarP_linker"/>
</dbReference>
<dbReference type="Proteomes" id="UP000606172">
    <property type="component" value="Unassembled WGS sequence"/>
</dbReference>
<dbReference type="Gene3D" id="3.90.550.10">
    <property type="entry name" value="Spore Coat Polysaccharide Biosynthesis Protein SpsA, Chain A"/>
    <property type="match status" value="1"/>
</dbReference>
<dbReference type="InterPro" id="IPR001173">
    <property type="entry name" value="Glyco_trans_2-like"/>
</dbReference>
<feature type="domain" description="Glycosyltransferase 2-like" evidence="1">
    <location>
        <begin position="18"/>
        <end position="150"/>
    </location>
</feature>
<reference evidence="3" key="1">
    <citation type="submission" date="2021-01" db="EMBL/GenBank/DDBJ databases">
        <title>Whole genome shotgun sequence of Sinosporangium siamense NBRC 109515.</title>
        <authorList>
            <person name="Komaki H."/>
            <person name="Tamura T."/>
        </authorList>
    </citation>
    <scope>NUCLEOTIDE SEQUENCE</scope>
    <source>
        <strain evidence="3">NBRC 109515</strain>
    </source>
</reference>
<evidence type="ECO:0000259" key="1">
    <source>
        <dbReference type="Pfam" id="PF00535"/>
    </source>
</evidence>
<dbReference type="SUPFAM" id="SSF53448">
    <property type="entry name" value="Nucleotide-diphospho-sugar transferases"/>
    <property type="match status" value="1"/>
</dbReference>
<accession>A0A919RFY0</accession>
<comment type="caution">
    <text evidence="3">The sequence shown here is derived from an EMBL/GenBank/DDBJ whole genome shotgun (WGS) entry which is preliminary data.</text>
</comment>
<dbReference type="Pfam" id="PF00535">
    <property type="entry name" value="Glycos_transf_2"/>
    <property type="match status" value="1"/>
</dbReference>
<name>A0A919RFY0_9ACTN</name>
<dbReference type="PANTHER" id="PTHR43685:SF2">
    <property type="entry name" value="GLYCOSYLTRANSFERASE 2-LIKE DOMAIN-CONTAINING PROTEIN"/>
    <property type="match status" value="1"/>
</dbReference>
<sequence length="675" mass="74491">MPRGRARRTLGGMGVKVSVVVPVRNPGDTADACIRSVLEQSLPEEEYEVVFADTGSVDGTAERLDTISAGRPNVRVLHLPAGDSIMRARNIGLAVARGDYVYLLDQGDRLDRGALRRLHLRAVETDADVVVGRLVREQGPPQAAFSGNRERADILRDKLLTLLTPHKLYRKEFLETQHLRFDESGGRVAEQAFAVHAYLTAKIITVLADQICCHLGEPAVPLAARPADTAAELRTLLDIVDAHTEPGRHRDRIYSHWLRTVVLRAFLNPRVETSSHERYAIYAPYRDLVAERFPPQIDAHLPVHFRAMSALLRAGRLDQITTLARASRATQLAADLCEVRWEGDILVMRLDVEVIGHGGVPQRFRVEGDRVFWEPPVHLDRGIITTDVADVTEAVARSRVEVYVRHVDSGVIYMLPVDCRATHLPDGDRIRIRVTGEARLDVGCAAVGNPLPAGLWEVHVRMYGGGHHARTRVQRAETPLQCLGVLADYPRRLVVPCWSDDGEFGVCVEPRSFAESIALVSLGASVTRRDGYVYVVVPVPYVPPSGGPPVELAFRQILGVGREVSAPALVEPGVPGRLPGQLIAKLPIRRFAADGFLGAGAWTPLLRVEGKEVGLRFGLLVGRGSRVEVRPTAAVDPTQRSLFTRDTAFRRFARHLPGARALAHLIRRGRNRYLT</sequence>
<feature type="domain" description="TarS/TarP linker" evidence="2">
    <location>
        <begin position="226"/>
        <end position="324"/>
    </location>
</feature>
<dbReference type="InterPro" id="IPR050834">
    <property type="entry name" value="Glycosyltransf_2"/>
</dbReference>
<organism evidence="3 4">
    <name type="scientific">Sinosporangium siamense</name>
    <dbReference type="NCBI Taxonomy" id="1367973"/>
    <lineage>
        <taxon>Bacteria</taxon>
        <taxon>Bacillati</taxon>
        <taxon>Actinomycetota</taxon>
        <taxon>Actinomycetes</taxon>
        <taxon>Streptosporangiales</taxon>
        <taxon>Streptosporangiaceae</taxon>
        <taxon>Sinosporangium</taxon>
    </lineage>
</organism>